<dbReference type="AlphaFoldDB" id="A0A4S2N0W5"/>
<evidence type="ECO:0000256" key="3">
    <source>
        <dbReference type="ARBA" id="ARBA00012220"/>
    </source>
</evidence>
<dbReference type="InterPro" id="IPR004308">
    <property type="entry name" value="GCS"/>
</dbReference>
<sequence>MGLLALGTPLEWKDAKLQADRVRTLGIQQLLEIWNAYKGNEKDVLLWGDEIEYLVLHYDEENKNATLSLRQAEILAALANDRELREAGGGVPDIQDTKKQKEPLPTYHPEFGRFMLESTPGAPFSLAWKDLLSVEPNMKLRREIAKQHMKPNETPVTFPSFPRLGTKGVFTTPYHPPTGNKSRSQFIPDEAINPHIRFPTLAANIRARRGSKVAINMPIYYDEKTTKPFRDPTIDYERYLYPEDDDVRNGAAKEGHIYMDAMGFGMGCCCLQITFQAKNIVEARTLYDQLCPLGPIMLALTANSPIFKGFLADVDARWNVISGAVDDRTEEERGLKPLKDSRFRIPKSRYDSVSTYLANDPRLRPEYNDLDLVIDEKIKKRLMDNGMDEPLATHFAHLFIRDPIVIFQETLDAPPEGKSDHFENIQSTNWQHMRFKPPPPGGNIGWRVEFRSMEIQMTDEENAAFAIFIVLLTRVILSYGLNLYIPISKVDENMATAHHRDAVLSNKFWFRKNLFPPRPSSRKQHQQNGNGGSSTPGTPSRPGSPASLPPVEDEYALMTIDEIMNGPKDLGDQDSDDGEGFVGLIPLIESYLDTVNVDVETRCELARYLTIVRKRASGELQTGATWIREFVRSHSDYKKDSVVTERINYDLMKLIERMGVEGRVDSITDRLLGKRND</sequence>
<dbReference type="InParanoid" id="A0A4S2N0W5"/>
<keyword evidence="13" id="KW-0812">Transmembrane</keyword>
<name>A0A4S2N0W5_9PEZI</name>
<evidence type="ECO:0000256" key="1">
    <source>
        <dbReference type="ARBA" id="ARBA00005006"/>
    </source>
</evidence>
<dbReference type="FunFam" id="3.30.590.50:FF:000004">
    <property type="entry name" value="Glutamate-cysteine ligase Gcs1"/>
    <property type="match status" value="1"/>
</dbReference>
<proteinExistence type="inferred from homology"/>
<keyword evidence="7 11" id="KW-0547">Nucleotide-binding</keyword>
<dbReference type="STRING" id="341454.A0A4S2N0W5"/>
<dbReference type="PANTHER" id="PTHR11164">
    <property type="entry name" value="GLUTAMATE CYSTEINE LIGASE"/>
    <property type="match status" value="1"/>
</dbReference>
<dbReference type="GO" id="GO:0004357">
    <property type="term" value="F:glutamate-cysteine ligase activity"/>
    <property type="evidence" value="ECO:0007669"/>
    <property type="project" value="UniProtKB-UniRule"/>
</dbReference>
<keyword evidence="13" id="KW-0472">Membrane</keyword>
<dbReference type="PANTHER" id="PTHR11164:SF0">
    <property type="entry name" value="GLUTAMATE--CYSTEINE LIGASE CATALYTIC SUBUNIT"/>
    <property type="match status" value="1"/>
</dbReference>
<evidence type="ECO:0000256" key="11">
    <source>
        <dbReference type="RuleBase" id="RU367135"/>
    </source>
</evidence>
<evidence type="ECO:0000256" key="2">
    <source>
        <dbReference type="ARBA" id="ARBA00008100"/>
    </source>
</evidence>
<evidence type="ECO:0000256" key="7">
    <source>
        <dbReference type="ARBA" id="ARBA00022741"/>
    </source>
</evidence>
<evidence type="ECO:0000256" key="12">
    <source>
        <dbReference type="SAM" id="MobiDB-lite"/>
    </source>
</evidence>
<dbReference type="Gene3D" id="3.30.590.50">
    <property type="match status" value="2"/>
</dbReference>
<evidence type="ECO:0000313" key="14">
    <source>
        <dbReference type="EMBL" id="TGZ82681.1"/>
    </source>
</evidence>
<keyword evidence="5 11" id="KW-0436">Ligase</keyword>
<gene>
    <name evidence="14" type="ORF">EX30DRAFT_357916</name>
</gene>
<dbReference type="EMBL" id="ML220114">
    <property type="protein sequence ID" value="TGZ82681.1"/>
    <property type="molecule type" value="Genomic_DNA"/>
</dbReference>
<dbReference type="GO" id="GO:0005524">
    <property type="term" value="F:ATP binding"/>
    <property type="evidence" value="ECO:0007669"/>
    <property type="project" value="UniProtKB-UniRule"/>
</dbReference>
<keyword evidence="6 11" id="KW-0317">Glutathione biosynthesis</keyword>
<evidence type="ECO:0000256" key="6">
    <source>
        <dbReference type="ARBA" id="ARBA00022684"/>
    </source>
</evidence>
<dbReference type="GO" id="GO:0006750">
    <property type="term" value="P:glutathione biosynthetic process"/>
    <property type="evidence" value="ECO:0007669"/>
    <property type="project" value="UniProtKB-UniRule"/>
</dbReference>
<dbReference type="Gene3D" id="1.10.8.960">
    <property type="match status" value="1"/>
</dbReference>
<accession>A0A4S2N0W5</accession>
<evidence type="ECO:0000256" key="8">
    <source>
        <dbReference type="ARBA" id="ARBA00022840"/>
    </source>
</evidence>
<dbReference type="EC" id="6.3.2.2" evidence="3 11"/>
<evidence type="ECO:0000256" key="4">
    <source>
        <dbReference type="ARBA" id="ARBA00014618"/>
    </source>
</evidence>
<organism evidence="14 15">
    <name type="scientific">Ascodesmis nigricans</name>
    <dbReference type="NCBI Taxonomy" id="341454"/>
    <lineage>
        <taxon>Eukaryota</taxon>
        <taxon>Fungi</taxon>
        <taxon>Dikarya</taxon>
        <taxon>Ascomycota</taxon>
        <taxon>Pezizomycotina</taxon>
        <taxon>Pezizomycetes</taxon>
        <taxon>Pezizales</taxon>
        <taxon>Ascodesmidaceae</taxon>
        <taxon>Ascodesmis</taxon>
    </lineage>
</organism>
<dbReference type="InterPro" id="IPR014746">
    <property type="entry name" value="Gln_synth/guanido_kin_cat_dom"/>
</dbReference>
<feature type="region of interest" description="Disordered" evidence="12">
    <location>
        <begin position="517"/>
        <end position="550"/>
    </location>
</feature>
<keyword evidence="15" id="KW-1185">Reference proteome</keyword>
<comment type="catalytic activity">
    <reaction evidence="11">
        <text>L-cysteine + L-glutamate + ATP = gamma-L-glutamyl-L-cysteine + ADP + phosphate + H(+)</text>
        <dbReference type="Rhea" id="RHEA:13285"/>
        <dbReference type="ChEBI" id="CHEBI:15378"/>
        <dbReference type="ChEBI" id="CHEBI:29985"/>
        <dbReference type="ChEBI" id="CHEBI:30616"/>
        <dbReference type="ChEBI" id="CHEBI:35235"/>
        <dbReference type="ChEBI" id="CHEBI:43474"/>
        <dbReference type="ChEBI" id="CHEBI:58173"/>
        <dbReference type="ChEBI" id="CHEBI:456216"/>
        <dbReference type="EC" id="6.3.2.2"/>
    </reaction>
</comment>
<dbReference type="FunFam" id="3.30.590.50:FF:000001">
    <property type="entry name" value="Glutamate-cysteine ligase Gcs1"/>
    <property type="match status" value="1"/>
</dbReference>
<evidence type="ECO:0000256" key="13">
    <source>
        <dbReference type="SAM" id="Phobius"/>
    </source>
</evidence>
<protein>
    <recommendedName>
        <fullName evidence="4 11">Glutamate--cysteine ligase</fullName>
        <ecNumber evidence="3 11">6.3.2.2</ecNumber>
    </recommendedName>
    <alternativeName>
        <fullName evidence="10 11">Gamma-ECS</fullName>
    </alternativeName>
    <alternativeName>
        <fullName evidence="9 11">Gamma-glutamylcysteine synthetase</fullName>
    </alternativeName>
</protein>
<dbReference type="Proteomes" id="UP000298138">
    <property type="component" value="Unassembled WGS sequence"/>
</dbReference>
<comment type="similarity">
    <text evidence="2 11">Belongs to the glutamate--cysteine ligase type 3 family.</text>
</comment>
<keyword evidence="13" id="KW-1133">Transmembrane helix</keyword>
<evidence type="ECO:0000256" key="9">
    <source>
        <dbReference type="ARBA" id="ARBA00030585"/>
    </source>
</evidence>
<keyword evidence="8 11" id="KW-0067">ATP-binding</keyword>
<evidence type="ECO:0000313" key="15">
    <source>
        <dbReference type="Proteomes" id="UP000298138"/>
    </source>
</evidence>
<dbReference type="UniPathway" id="UPA00142">
    <property type="reaction ID" value="UER00209"/>
</dbReference>
<feature type="transmembrane region" description="Helical" evidence="13">
    <location>
        <begin position="463"/>
        <end position="485"/>
    </location>
</feature>
<comment type="pathway">
    <text evidence="1 11">Sulfur metabolism; glutathione biosynthesis; glutathione from L-cysteine and L-glutamate: step 1/2.</text>
</comment>
<evidence type="ECO:0000256" key="10">
    <source>
        <dbReference type="ARBA" id="ARBA00032122"/>
    </source>
</evidence>
<feature type="compositionally biased region" description="Low complexity" evidence="12">
    <location>
        <begin position="535"/>
        <end position="545"/>
    </location>
</feature>
<dbReference type="OrthoDB" id="7939818at2759"/>
<reference evidence="14 15" key="1">
    <citation type="submission" date="2019-04" db="EMBL/GenBank/DDBJ databases">
        <title>Comparative genomics and transcriptomics to analyze fruiting body development in filamentous ascomycetes.</title>
        <authorList>
            <consortium name="DOE Joint Genome Institute"/>
            <person name="Lutkenhaus R."/>
            <person name="Traeger S."/>
            <person name="Breuer J."/>
            <person name="Kuo A."/>
            <person name="Lipzen A."/>
            <person name="Pangilinan J."/>
            <person name="Dilworth D."/>
            <person name="Sandor L."/>
            <person name="Poggeler S."/>
            <person name="Barry K."/>
            <person name="Grigoriev I.V."/>
            <person name="Nowrousian M."/>
        </authorList>
    </citation>
    <scope>NUCLEOTIDE SEQUENCE [LARGE SCALE GENOMIC DNA]</scope>
    <source>
        <strain evidence="14 15">CBS 389.68</strain>
    </source>
</reference>
<dbReference type="Pfam" id="PF03074">
    <property type="entry name" value="GCS"/>
    <property type="match status" value="1"/>
</dbReference>
<dbReference type="SUPFAM" id="SSF55931">
    <property type="entry name" value="Glutamine synthetase/guanido kinase"/>
    <property type="match status" value="1"/>
</dbReference>
<evidence type="ECO:0000256" key="5">
    <source>
        <dbReference type="ARBA" id="ARBA00022598"/>
    </source>
</evidence>
<dbReference type="FunCoup" id="A0A4S2N0W5">
    <property type="interactions" value="379"/>
</dbReference>
<dbReference type="GO" id="GO:0017109">
    <property type="term" value="C:glutamate-cysteine ligase complex"/>
    <property type="evidence" value="ECO:0007669"/>
    <property type="project" value="TreeGrafter"/>
</dbReference>